<protein>
    <submittedName>
        <fullName evidence="3">Helix-turn-helix domain-containing protein</fullName>
    </submittedName>
</protein>
<dbReference type="GO" id="GO:0000160">
    <property type="term" value="P:phosphorelay signal transduction system"/>
    <property type="evidence" value="ECO:0007669"/>
    <property type="project" value="InterPro"/>
</dbReference>
<reference evidence="3" key="1">
    <citation type="submission" date="2020-05" db="EMBL/GenBank/DDBJ databases">
        <authorList>
            <person name="Zeng H."/>
            <person name="Chan Y.K."/>
            <person name="Watt R.M."/>
        </authorList>
    </citation>
    <scope>NUCLEOTIDE SEQUENCE</scope>
    <source>
        <strain evidence="3">ATCC 700773</strain>
    </source>
</reference>
<dbReference type="InterPro" id="IPR016032">
    <property type="entry name" value="Sig_transdc_resp-reg_C-effctor"/>
</dbReference>
<dbReference type="InterPro" id="IPR001867">
    <property type="entry name" value="OmpR/PhoB-type_DNA-bd"/>
</dbReference>
<evidence type="ECO:0000256" key="1">
    <source>
        <dbReference type="ARBA" id="ARBA00023125"/>
    </source>
</evidence>
<feature type="domain" description="OmpR/PhoB-type" evidence="2">
    <location>
        <begin position="2"/>
        <end position="64"/>
    </location>
</feature>
<dbReference type="Proteomes" id="UP000671995">
    <property type="component" value="Chromosome"/>
</dbReference>
<reference evidence="3" key="2">
    <citation type="journal article" date="2021" name="Microbiol. Resour. Announc.">
        <title>Complete Genome Sequences of Three Human Oral Treponema parvum Isolates.</title>
        <authorList>
            <person name="Zeng H."/>
            <person name="Watt R.M."/>
        </authorList>
    </citation>
    <scope>NUCLEOTIDE SEQUENCE</scope>
    <source>
        <strain evidence="3">ATCC 700773</strain>
    </source>
</reference>
<dbReference type="InterPro" id="IPR036388">
    <property type="entry name" value="WH-like_DNA-bd_sf"/>
</dbReference>
<dbReference type="SUPFAM" id="SSF46894">
    <property type="entry name" value="C-terminal effector domain of the bipartite response regulators"/>
    <property type="match status" value="1"/>
</dbReference>
<accession>A0A975IBS8</accession>
<sequence length="67" mass="7712">MTPSIFHLFEFMYERMGIFISTEELRHAIFLNGKTACMGSVSSYISRLRSCLNRCETAEWIQTSVIG</sequence>
<evidence type="ECO:0000313" key="3">
    <source>
        <dbReference type="EMBL" id="QTQ11311.1"/>
    </source>
</evidence>
<organism evidence="3 4">
    <name type="scientific">Treponema parvum</name>
    <dbReference type="NCBI Taxonomy" id="138851"/>
    <lineage>
        <taxon>Bacteria</taxon>
        <taxon>Pseudomonadati</taxon>
        <taxon>Spirochaetota</taxon>
        <taxon>Spirochaetia</taxon>
        <taxon>Spirochaetales</taxon>
        <taxon>Treponemataceae</taxon>
        <taxon>Treponema</taxon>
    </lineage>
</organism>
<name>A0A975IBS8_9SPIR</name>
<keyword evidence="1" id="KW-0238">DNA-binding</keyword>
<evidence type="ECO:0000313" key="4">
    <source>
        <dbReference type="Proteomes" id="UP000671995"/>
    </source>
</evidence>
<gene>
    <name evidence="3" type="ORF">HRI96_03335</name>
</gene>
<dbReference type="EMBL" id="CP054257">
    <property type="protein sequence ID" value="QTQ11311.1"/>
    <property type="molecule type" value="Genomic_DNA"/>
</dbReference>
<dbReference type="AlphaFoldDB" id="A0A975IBS8"/>
<dbReference type="GO" id="GO:0006355">
    <property type="term" value="P:regulation of DNA-templated transcription"/>
    <property type="evidence" value="ECO:0007669"/>
    <property type="project" value="InterPro"/>
</dbReference>
<dbReference type="Gene3D" id="1.10.10.10">
    <property type="entry name" value="Winged helix-like DNA-binding domain superfamily/Winged helix DNA-binding domain"/>
    <property type="match status" value="1"/>
</dbReference>
<dbReference type="RefSeq" id="WP_210118107.1">
    <property type="nucleotide sequence ID" value="NZ_CP054257.1"/>
</dbReference>
<dbReference type="Pfam" id="PF00486">
    <property type="entry name" value="Trans_reg_C"/>
    <property type="match status" value="1"/>
</dbReference>
<dbReference type="GO" id="GO:0003677">
    <property type="term" value="F:DNA binding"/>
    <property type="evidence" value="ECO:0007669"/>
    <property type="project" value="UniProtKB-KW"/>
</dbReference>
<proteinExistence type="predicted"/>
<evidence type="ECO:0000259" key="2">
    <source>
        <dbReference type="Pfam" id="PF00486"/>
    </source>
</evidence>